<keyword evidence="6 9" id="KW-0527">Neuropeptide</keyword>
<comment type="subcellular location">
    <subcellularLocation>
        <location evidence="1">Secreted</location>
    </subcellularLocation>
</comment>
<dbReference type="PANTHER" id="PTHR28553">
    <property type="entry name" value="NEUROPEPTIDE B"/>
    <property type="match status" value="1"/>
</dbReference>
<organism evidence="8 9">
    <name type="scientific">Mustela putorius furo</name>
    <name type="common">European domestic ferret</name>
    <name type="synonym">Mustela furo</name>
    <dbReference type="NCBI Taxonomy" id="9669"/>
    <lineage>
        <taxon>Eukaryota</taxon>
        <taxon>Metazoa</taxon>
        <taxon>Chordata</taxon>
        <taxon>Craniata</taxon>
        <taxon>Vertebrata</taxon>
        <taxon>Euteleostomi</taxon>
        <taxon>Mammalia</taxon>
        <taxon>Eutheria</taxon>
        <taxon>Laurasiatheria</taxon>
        <taxon>Carnivora</taxon>
        <taxon>Caniformia</taxon>
        <taxon>Musteloidea</taxon>
        <taxon>Mustelidae</taxon>
        <taxon>Mustelinae</taxon>
        <taxon>Mustela</taxon>
    </lineage>
</organism>
<keyword evidence="8" id="KW-1185">Reference proteome</keyword>
<dbReference type="GO" id="GO:0007218">
    <property type="term" value="P:neuropeptide signaling pathway"/>
    <property type="evidence" value="ECO:0007669"/>
    <property type="project" value="UniProtKB-KW"/>
</dbReference>
<dbReference type="InterPro" id="IPR013299">
    <property type="entry name" value="Neuropept_W_pre"/>
</dbReference>
<feature type="region of interest" description="Disordered" evidence="7">
    <location>
        <begin position="197"/>
        <end position="230"/>
    </location>
</feature>
<dbReference type="GeneID" id="101678549"/>
<protein>
    <submittedName>
        <fullName evidence="9">Neuropeptide W</fullName>
    </submittedName>
</protein>
<name>A0A8U0SUU3_MUSPF</name>
<evidence type="ECO:0000256" key="7">
    <source>
        <dbReference type="SAM" id="MobiDB-lite"/>
    </source>
</evidence>
<dbReference type="CTD" id="283869"/>
<sequence>MEHGVLRRTLCDAVFEIDPCWYLSFCFMSQQPQTPYHLARGPPRCGPPPPDAPPAPRRRRGPAVRPDPAESAAGLPRRAAVNLSALARGPAMRGPAVRALLLLLLLLSPLAGAWYKHVASPRYHTVGRAAGLLMGLRRSPYVWRRALLPAAGSLAWDTQGQGASPQRLFAKDTLSPEPIPRGALLLSSGVRELLETGSGNPSAGLGVSAPWSQRATEPQPELEPRLGAPSWTRVKQARAFGVSPVQPWSAQ</sequence>
<dbReference type="PRINTS" id="PR01890">
    <property type="entry name" value="PPNRPEPTIDEW"/>
</dbReference>
<dbReference type="RefSeq" id="XP_004750788.2">
    <property type="nucleotide sequence ID" value="XM_004750731.3"/>
</dbReference>
<dbReference type="AlphaFoldDB" id="A0A8U0SUU3"/>
<evidence type="ECO:0000313" key="8">
    <source>
        <dbReference type="Proteomes" id="UP000000715"/>
    </source>
</evidence>
<keyword evidence="4" id="KW-0165">Cleavage on pair of basic residues</keyword>
<feature type="compositionally biased region" description="Pro residues" evidence="7">
    <location>
        <begin position="44"/>
        <end position="55"/>
    </location>
</feature>
<dbReference type="InterPro" id="IPR013297">
    <property type="entry name" value="Neuropept_BW_pre"/>
</dbReference>
<keyword evidence="5" id="KW-0732">Signal</keyword>
<evidence type="ECO:0000256" key="3">
    <source>
        <dbReference type="ARBA" id="ARBA00022525"/>
    </source>
</evidence>
<dbReference type="PRINTS" id="PR01888">
    <property type="entry name" value="NROPEPTIDEBW"/>
</dbReference>
<gene>
    <name evidence="9" type="primary">NPW</name>
</gene>
<dbReference type="PANTHER" id="PTHR28553:SF2">
    <property type="entry name" value="NEUROPEPTIDE W"/>
    <property type="match status" value="1"/>
</dbReference>
<dbReference type="Proteomes" id="UP000000715">
    <property type="component" value="Unplaced"/>
</dbReference>
<dbReference type="GO" id="GO:0005576">
    <property type="term" value="C:extracellular region"/>
    <property type="evidence" value="ECO:0007669"/>
    <property type="project" value="UniProtKB-SubCell"/>
</dbReference>
<evidence type="ECO:0000256" key="1">
    <source>
        <dbReference type="ARBA" id="ARBA00004613"/>
    </source>
</evidence>
<proteinExistence type="inferred from homology"/>
<dbReference type="GO" id="GO:0007631">
    <property type="term" value="P:feeding behavior"/>
    <property type="evidence" value="ECO:0007669"/>
    <property type="project" value="TreeGrafter"/>
</dbReference>
<reference evidence="9" key="1">
    <citation type="submission" date="2025-08" db="UniProtKB">
        <authorList>
            <consortium name="RefSeq"/>
        </authorList>
    </citation>
    <scope>IDENTIFICATION</scope>
    <source>
        <tissue evidence="9">Brain</tissue>
    </source>
</reference>
<evidence type="ECO:0000256" key="6">
    <source>
        <dbReference type="ARBA" id="ARBA00023320"/>
    </source>
</evidence>
<evidence type="ECO:0000256" key="5">
    <source>
        <dbReference type="ARBA" id="ARBA00022729"/>
    </source>
</evidence>
<dbReference type="GO" id="GO:0001664">
    <property type="term" value="F:G protein-coupled receptor binding"/>
    <property type="evidence" value="ECO:0007669"/>
    <property type="project" value="InterPro"/>
</dbReference>
<evidence type="ECO:0000256" key="4">
    <source>
        <dbReference type="ARBA" id="ARBA00022685"/>
    </source>
</evidence>
<accession>A0A8U0SUU3</accession>
<evidence type="ECO:0000313" key="9">
    <source>
        <dbReference type="RefSeq" id="XP_004750788.2"/>
    </source>
</evidence>
<dbReference type="Pfam" id="PF15180">
    <property type="entry name" value="NPBW"/>
    <property type="match status" value="1"/>
</dbReference>
<evidence type="ECO:0000256" key="2">
    <source>
        <dbReference type="ARBA" id="ARBA00005292"/>
    </source>
</evidence>
<keyword evidence="3" id="KW-0964">Secreted</keyword>
<dbReference type="OrthoDB" id="9942334at2759"/>
<comment type="similarity">
    <text evidence="2">Belongs to the neuropeptide B/W family.</text>
</comment>
<dbReference type="KEGG" id="mpuf:101678549"/>
<feature type="region of interest" description="Disordered" evidence="7">
    <location>
        <begin position="38"/>
        <end position="73"/>
    </location>
</feature>